<accession>A0AAV1JD32</accession>
<evidence type="ECO:0000259" key="1">
    <source>
        <dbReference type="Pfam" id="PF10545"/>
    </source>
</evidence>
<dbReference type="Pfam" id="PF10545">
    <property type="entry name" value="MADF_DNA_bdg"/>
    <property type="match status" value="1"/>
</dbReference>
<organism evidence="2 3">
    <name type="scientific">Leptosia nina</name>
    <dbReference type="NCBI Taxonomy" id="320188"/>
    <lineage>
        <taxon>Eukaryota</taxon>
        <taxon>Metazoa</taxon>
        <taxon>Ecdysozoa</taxon>
        <taxon>Arthropoda</taxon>
        <taxon>Hexapoda</taxon>
        <taxon>Insecta</taxon>
        <taxon>Pterygota</taxon>
        <taxon>Neoptera</taxon>
        <taxon>Endopterygota</taxon>
        <taxon>Lepidoptera</taxon>
        <taxon>Glossata</taxon>
        <taxon>Ditrysia</taxon>
        <taxon>Papilionoidea</taxon>
        <taxon>Pieridae</taxon>
        <taxon>Pierinae</taxon>
        <taxon>Leptosia</taxon>
    </lineage>
</organism>
<keyword evidence="3" id="KW-1185">Reference proteome</keyword>
<evidence type="ECO:0000313" key="2">
    <source>
        <dbReference type="EMBL" id="CAK1546847.1"/>
    </source>
</evidence>
<evidence type="ECO:0000313" key="3">
    <source>
        <dbReference type="Proteomes" id="UP001497472"/>
    </source>
</evidence>
<protein>
    <recommendedName>
        <fullName evidence="1">MADF domain-containing protein</fullName>
    </recommendedName>
</protein>
<name>A0AAV1JD32_9NEOP</name>
<dbReference type="InterPro" id="IPR006578">
    <property type="entry name" value="MADF-dom"/>
</dbReference>
<proteinExistence type="predicted"/>
<comment type="caution">
    <text evidence="2">The sequence shown here is derived from an EMBL/GenBank/DDBJ whole genome shotgun (WGS) entry which is preliminary data.</text>
</comment>
<gene>
    <name evidence="2" type="ORF">LNINA_LOCUS6361</name>
</gene>
<dbReference type="AlphaFoldDB" id="A0AAV1JD32"/>
<dbReference type="EMBL" id="CAVLEF010000008">
    <property type="protein sequence ID" value="CAK1546847.1"/>
    <property type="molecule type" value="Genomic_DNA"/>
</dbReference>
<reference evidence="2 3" key="1">
    <citation type="submission" date="2023-11" db="EMBL/GenBank/DDBJ databases">
        <authorList>
            <person name="Okamura Y."/>
        </authorList>
    </citation>
    <scope>NUCLEOTIDE SEQUENCE [LARGE SCALE GENOMIC DNA]</scope>
</reference>
<sequence>MKSCAADIQNSKMRDAIEVDHLITLVEQRSVLWDKTYKEYKNKNAKTTAWKEVGIVPCLERGIRRFTRCDIVS</sequence>
<dbReference type="Proteomes" id="UP001497472">
    <property type="component" value="Unassembled WGS sequence"/>
</dbReference>
<feature type="domain" description="MADF" evidence="1">
    <location>
        <begin position="22"/>
        <end position="53"/>
    </location>
</feature>